<evidence type="ECO:0000313" key="4">
    <source>
        <dbReference type="EMBL" id="PTH82443.1"/>
    </source>
</evidence>
<keyword evidence="2" id="KW-0472">Membrane</keyword>
<dbReference type="RefSeq" id="WP_107682524.1">
    <property type="nucleotide sequence ID" value="NZ_CAWQUB010000001.1"/>
</dbReference>
<feature type="transmembrane region" description="Helical" evidence="2">
    <location>
        <begin position="12"/>
        <end position="31"/>
    </location>
</feature>
<organism evidence="4 5">
    <name type="scientific">Aeromonas veronii</name>
    <dbReference type="NCBI Taxonomy" id="654"/>
    <lineage>
        <taxon>Bacteria</taxon>
        <taxon>Pseudomonadati</taxon>
        <taxon>Pseudomonadota</taxon>
        <taxon>Gammaproteobacteria</taxon>
        <taxon>Aeromonadales</taxon>
        <taxon>Aeromonadaceae</taxon>
        <taxon>Aeromonas</taxon>
    </lineage>
</organism>
<feature type="region of interest" description="Disordered" evidence="1">
    <location>
        <begin position="352"/>
        <end position="372"/>
    </location>
</feature>
<keyword evidence="2" id="KW-0812">Transmembrane</keyword>
<accession>A0A2T4N6K6</accession>
<sequence>MNKGLQGQRGAVLLVVLVVSLLSSLLVFTSIQENQLQARLSGNFHKKINAQLSAEQGMNESYRALHQALGAEPRIEWAQLVQKVPSNGEGAMAGSRFSIDQLDASTGSKLALQSHGRYLEGNASLNALFALKREPGNLIFQDSVVACEGLSLSGSGFIDSYDSRKGAYKESVSGTLNQGQNAKVATVSDKANVVLAGHSPIWGDVRATGSVTLNGSSPVAGNVLAGGDITISPSDGVVRVEGSVNGSGNFALQGGHIAGAVAINGDVSMGHGTSIADDKLNYGGNGAFLDAKHQKYLDPQYRTHPKLPPVAGQVCDPLNVAALPKSFPPATLPINGPLTLGATQQMVLTTDPSTGSVTSSNQHKPGLPLPGKGELFGKEQTVYKLDSLNMGADASLTIKGDVVLLIDKDFTMTGSNKLTVSEGSSLSLIVSGKVDLGAGAEVTAAKQGLTAGGTPAISIYSAYSGKDGIKLSGNTPLYAALYAPLTEMKISGSGGLYGAVRAKHLTESGAGGVHYDEALGMADMGEDQGPPPTLALRQWHFVQ</sequence>
<dbReference type="Pfam" id="PF23981">
    <property type="entry name" value="DUF7305"/>
    <property type="match status" value="1"/>
</dbReference>
<evidence type="ECO:0000313" key="5">
    <source>
        <dbReference type="Proteomes" id="UP000241986"/>
    </source>
</evidence>
<protein>
    <recommendedName>
        <fullName evidence="3">DUF7305 domain-containing protein</fullName>
    </recommendedName>
</protein>
<evidence type="ECO:0000256" key="2">
    <source>
        <dbReference type="SAM" id="Phobius"/>
    </source>
</evidence>
<dbReference type="InterPro" id="IPR055729">
    <property type="entry name" value="DUF7305"/>
</dbReference>
<evidence type="ECO:0000256" key="1">
    <source>
        <dbReference type="SAM" id="MobiDB-lite"/>
    </source>
</evidence>
<comment type="caution">
    <text evidence="4">The sequence shown here is derived from an EMBL/GenBank/DDBJ whole genome shotgun (WGS) entry which is preliminary data.</text>
</comment>
<feature type="domain" description="DUF7305" evidence="3">
    <location>
        <begin position="380"/>
        <end position="519"/>
    </location>
</feature>
<proteinExistence type="predicted"/>
<dbReference type="AlphaFoldDB" id="A0A2T4N6K6"/>
<evidence type="ECO:0000259" key="3">
    <source>
        <dbReference type="Pfam" id="PF23981"/>
    </source>
</evidence>
<reference evidence="4 5" key="1">
    <citation type="submission" date="2018-03" db="EMBL/GenBank/DDBJ databases">
        <title>Aeromonas veronii whole genome sequencing and analysis.</title>
        <authorList>
            <person name="Xie H."/>
            <person name="Liu T."/>
            <person name="Wang K."/>
        </authorList>
    </citation>
    <scope>NUCLEOTIDE SEQUENCE [LARGE SCALE GENOMIC DNA]</scope>
    <source>
        <strain evidence="4 5">XH.VA.1</strain>
    </source>
</reference>
<dbReference type="Proteomes" id="UP000241986">
    <property type="component" value="Unassembled WGS sequence"/>
</dbReference>
<keyword evidence="2" id="KW-1133">Transmembrane helix</keyword>
<name>A0A2T4N6K6_AERVE</name>
<feature type="compositionally biased region" description="Polar residues" evidence="1">
    <location>
        <begin position="352"/>
        <end position="363"/>
    </location>
</feature>
<dbReference type="EMBL" id="PZKL01000012">
    <property type="protein sequence ID" value="PTH82443.1"/>
    <property type="molecule type" value="Genomic_DNA"/>
</dbReference>
<gene>
    <name evidence="4" type="ORF">DAA48_03510</name>
</gene>